<evidence type="ECO:0000259" key="2">
    <source>
        <dbReference type="Pfam" id="PF00248"/>
    </source>
</evidence>
<reference evidence="3" key="2">
    <citation type="submission" date="2021-01" db="EMBL/GenBank/DDBJ databases">
        <authorList>
            <person name="Schikora-Tamarit M.A."/>
        </authorList>
    </citation>
    <scope>NUCLEOTIDE SEQUENCE</scope>
    <source>
        <strain evidence="3">CBS2887</strain>
    </source>
</reference>
<dbReference type="AlphaFoldDB" id="A0A9P8Q991"/>
<name>A0A9P8Q991_WICPI</name>
<dbReference type="Proteomes" id="UP000774326">
    <property type="component" value="Unassembled WGS sequence"/>
</dbReference>
<dbReference type="EMBL" id="JAEUBG010002063">
    <property type="protein sequence ID" value="KAH3685285.1"/>
    <property type="molecule type" value="Genomic_DNA"/>
</dbReference>
<dbReference type="Pfam" id="PF00248">
    <property type="entry name" value="Aldo_ket_red"/>
    <property type="match status" value="1"/>
</dbReference>
<dbReference type="GO" id="GO:0016491">
    <property type="term" value="F:oxidoreductase activity"/>
    <property type="evidence" value="ECO:0007669"/>
    <property type="project" value="UniProtKB-KW"/>
</dbReference>
<proteinExistence type="predicted"/>
<evidence type="ECO:0000256" key="1">
    <source>
        <dbReference type="ARBA" id="ARBA00023002"/>
    </source>
</evidence>
<dbReference type="Gene3D" id="3.20.20.100">
    <property type="entry name" value="NADP-dependent oxidoreductase domain"/>
    <property type="match status" value="1"/>
</dbReference>
<evidence type="ECO:0000313" key="4">
    <source>
        <dbReference type="Proteomes" id="UP000774326"/>
    </source>
</evidence>
<keyword evidence="1" id="KW-0560">Oxidoreductase</keyword>
<protein>
    <recommendedName>
        <fullName evidence="2">NADP-dependent oxidoreductase domain-containing protein</fullName>
    </recommendedName>
</protein>
<organism evidence="3 4">
    <name type="scientific">Wickerhamomyces pijperi</name>
    <name type="common">Yeast</name>
    <name type="synonym">Pichia pijperi</name>
    <dbReference type="NCBI Taxonomy" id="599730"/>
    <lineage>
        <taxon>Eukaryota</taxon>
        <taxon>Fungi</taxon>
        <taxon>Dikarya</taxon>
        <taxon>Ascomycota</taxon>
        <taxon>Saccharomycotina</taxon>
        <taxon>Saccharomycetes</taxon>
        <taxon>Phaffomycetales</taxon>
        <taxon>Wickerhamomycetaceae</taxon>
        <taxon>Wickerhamomyces</taxon>
    </lineage>
</organism>
<dbReference type="SUPFAM" id="SSF51430">
    <property type="entry name" value="NAD(P)-linked oxidoreductase"/>
    <property type="match status" value="1"/>
</dbReference>
<reference evidence="3" key="1">
    <citation type="journal article" date="2021" name="Open Biol.">
        <title>Shared evolutionary footprints suggest mitochondrial oxidative damage underlies multiple complex I losses in fungi.</title>
        <authorList>
            <person name="Schikora-Tamarit M.A."/>
            <person name="Marcet-Houben M."/>
            <person name="Nosek J."/>
            <person name="Gabaldon T."/>
        </authorList>
    </citation>
    <scope>NUCLEOTIDE SEQUENCE</scope>
    <source>
        <strain evidence="3">CBS2887</strain>
    </source>
</reference>
<dbReference type="PANTHER" id="PTHR43625">
    <property type="entry name" value="AFLATOXIN B1 ALDEHYDE REDUCTASE"/>
    <property type="match status" value="1"/>
</dbReference>
<evidence type="ECO:0000313" key="3">
    <source>
        <dbReference type="EMBL" id="KAH3685285.1"/>
    </source>
</evidence>
<dbReference type="PANTHER" id="PTHR43625:SF78">
    <property type="entry name" value="PYRIDOXAL REDUCTASE-RELATED"/>
    <property type="match status" value="1"/>
</dbReference>
<dbReference type="InterPro" id="IPR036812">
    <property type="entry name" value="NAD(P)_OxRdtase_dom_sf"/>
</dbReference>
<dbReference type="InterPro" id="IPR050791">
    <property type="entry name" value="Aldo-Keto_reductase"/>
</dbReference>
<comment type="caution">
    <text evidence="3">The sequence shown here is derived from an EMBL/GenBank/DDBJ whole genome shotgun (WGS) entry which is preliminary data.</text>
</comment>
<keyword evidence="4" id="KW-1185">Reference proteome</keyword>
<dbReference type="OrthoDB" id="37537at2759"/>
<gene>
    <name evidence="3" type="ORF">WICPIJ_003759</name>
</gene>
<sequence length="343" mass="38027">MSQITSFNLSDPTISVKGFGTMSFTWRDTPIPKEIAFKAIERAIEINLPQKTVINGGEFYGSECINLIYIQEFFAKFRPDLRKHSIISIKGALTHEGPKVSAFQSSIDNILKYIPDLDIFEPCRLDPSATLEEQIEILDANVLNGKIKAFTLSEIKGDTLARAIELSKTGVKAAEVEFSMFSRDVISNKLVEVAGKSNVPIIAYSPLSRGVLTGGITSVADIPQGDTRLHLERFQEENLQKNLKLVEVIKSIAAEKGKNEQKTITSAQIALAWIHYQSEKLVNGVQFSKIIPIPSSSSVERVNENFADVQLTETEFAQLNEAVANFEVAGARYFAAHEKFLDQ</sequence>
<dbReference type="GO" id="GO:0005737">
    <property type="term" value="C:cytoplasm"/>
    <property type="evidence" value="ECO:0007669"/>
    <property type="project" value="TreeGrafter"/>
</dbReference>
<dbReference type="InterPro" id="IPR023210">
    <property type="entry name" value="NADP_OxRdtase_dom"/>
</dbReference>
<accession>A0A9P8Q991</accession>
<feature type="domain" description="NADP-dependent oxidoreductase" evidence="2">
    <location>
        <begin position="18"/>
        <end position="322"/>
    </location>
</feature>